<dbReference type="VEuPathDB" id="VectorBase:MDOMA2_011754"/>
<dbReference type="OrthoDB" id="7305308at2759"/>
<accession>A0A1I8NCN4</accession>
<dbReference type="GeneID" id="101900569"/>
<keyword evidence="4" id="KW-1185">Reference proteome</keyword>
<dbReference type="Gene3D" id="3.40.630.30">
    <property type="match status" value="2"/>
</dbReference>
<name>A0A1I8NCN4_MUSDO</name>
<dbReference type="AlphaFoldDB" id="A0A1I8NCN4"/>
<evidence type="ECO:0000313" key="4">
    <source>
        <dbReference type="Proteomes" id="UP001652621"/>
    </source>
</evidence>
<dbReference type="STRING" id="7370.A0A1I8NCN4"/>
<dbReference type="RefSeq" id="XP_005188564.1">
    <property type="nucleotide sequence ID" value="XM_005188507.3"/>
</dbReference>
<dbReference type="InterPro" id="IPR013653">
    <property type="entry name" value="GCN5-like_dom"/>
</dbReference>
<proteinExistence type="predicted"/>
<dbReference type="SUPFAM" id="SSF55729">
    <property type="entry name" value="Acyl-CoA N-acyltransferases (Nat)"/>
    <property type="match status" value="1"/>
</dbReference>
<feature type="domain" description="DUF5645" evidence="2">
    <location>
        <begin position="4"/>
        <end position="127"/>
    </location>
</feature>
<dbReference type="PANTHER" id="PTHR20958:SF6">
    <property type="entry name" value="GLYCINE N-ACYLTRANSFERASE-LIKE PROTEIN"/>
    <property type="match status" value="1"/>
</dbReference>
<gene>
    <name evidence="3" type="primary">101900569</name>
    <name evidence="5" type="synonym">LOC101900569</name>
</gene>
<evidence type="ECO:0000259" key="2">
    <source>
        <dbReference type="Pfam" id="PF18713"/>
    </source>
</evidence>
<dbReference type="InterPro" id="IPR016181">
    <property type="entry name" value="Acyl_CoA_acyltransferase"/>
</dbReference>
<dbReference type="PANTHER" id="PTHR20958">
    <property type="entry name" value="GLYCINE N-ACYLTRANSFERASE-LIKE PROTEIN"/>
    <property type="match status" value="1"/>
</dbReference>
<dbReference type="KEGG" id="mde:101900569"/>
<dbReference type="Proteomes" id="UP001652621">
    <property type="component" value="Unplaced"/>
</dbReference>
<organism evidence="3">
    <name type="scientific">Musca domestica</name>
    <name type="common">House fly</name>
    <dbReference type="NCBI Taxonomy" id="7370"/>
    <lineage>
        <taxon>Eukaryota</taxon>
        <taxon>Metazoa</taxon>
        <taxon>Ecdysozoa</taxon>
        <taxon>Arthropoda</taxon>
        <taxon>Hexapoda</taxon>
        <taxon>Insecta</taxon>
        <taxon>Pterygota</taxon>
        <taxon>Neoptera</taxon>
        <taxon>Endopterygota</taxon>
        <taxon>Diptera</taxon>
        <taxon>Brachycera</taxon>
        <taxon>Muscomorpha</taxon>
        <taxon>Muscoidea</taxon>
        <taxon>Muscidae</taxon>
        <taxon>Musca</taxon>
    </lineage>
</organism>
<evidence type="ECO:0000313" key="5">
    <source>
        <dbReference type="RefSeq" id="XP_005188564.1"/>
    </source>
</evidence>
<protein>
    <submittedName>
        <fullName evidence="5">Uncharacterized protein LOC101900569</fullName>
    </submittedName>
</protein>
<dbReference type="Pfam" id="PF08445">
    <property type="entry name" value="FR47"/>
    <property type="match status" value="1"/>
</dbReference>
<sequence length="294" mass="34777">MLDILLECSQQQLRTMLDILKSQLPRRIQQHNFIYSYLYHYERINANREHLKSGQWNLRLYTHRYGNLDNCTLISLNGFGDYIVLCFSLQESQEELRECLAKTNLIEWQAKPMYVICDESIIPLMKEMLPQRLDIAWECYSLENIMYITKEKIAALKVDEILPEDLYVAHLDAEKHAVTINENWKYKNETSLGLVRQSIEFNGGLGLFRRGESQPLCWILENEFLSPGFLYTMPSERRKGYGALIMKLELKRLLKLHNLDLFTFVVVHNERSMQLHRKLGFEIATSIVWFKKPH</sequence>
<dbReference type="InterPro" id="IPR041506">
    <property type="entry name" value="DUF5645"/>
</dbReference>
<reference evidence="3" key="1">
    <citation type="submission" date="2020-05" db="UniProtKB">
        <authorList>
            <consortium name="EnsemblMetazoa"/>
        </authorList>
    </citation>
    <scope>IDENTIFICATION</scope>
    <source>
        <strain evidence="3">Aabys</strain>
    </source>
</reference>
<feature type="domain" description="GCN5-related N-acetyltransferase Rv2170-like" evidence="1">
    <location>
        <begin position="205"/>
        <end position="289"/>
    </location>
</feature>
<reference evidence="5" key="2">
    <citation type="submission" date="2025-04" db="UniProtKB">
        <authorList>
            <consortium name="RefSeq"/>
        </authorList>
    </citation>
    <scope>IDENTIFICATION</scope>
    <source>
        <strain evidence="5">Aabys</strain>
    </source>
</reference>
<dbReference type="Pfam" id="PF18713">
    <property type="entry name" value="DUF5645"/>
    <property type="match status" value="1"/>
</dbReference>
<dbReference type="VEuPathDB" id="VectorBase:MDOA013837"/>
<evidence type="ECO:0000259" key="1">
    <source>
        <dbReference type="Pfam" id="PF08445"/>
    </source>
</evidence>
<dbReference type="GO" id="GO:0016747">
    <property type="term" value="F:acyltransferase activity, transferring groups other than amino-acyl groups"/>
    <property type="evidence" value="ECO:0007669"/>
    <property type="project" value="InterPro"/>
</dbReference>
<evidence type="ECO:0000313" key="3">
    <source>
        <dbReference type="EnsemblMetazoa" id="MDOA013837-PA"/>
    </source>
</evidence>
<dbReference type="eggNOG" id="ENOG502SFZ1">
    <property type="taxonomic scope" value="Eukaryota"/>
</dbReference>
<dbReference type="InterPro" id="IPR053225">
    <property type="entry name" value="Acyl-CoA_N-acyltransferase"/>
</dbReference>
<dbReference type="EnsemblMetazoa" id="MDOA013837-RA">
    <property type="protein sequence ID" value="MDOA013837-PA"/>
    <property type="gene ID" value="MDOA013837"/>
</dbReference>